<evidence type="ECO:0000256" key="1">
    <source>
        <dbReference type="SAM" id="Phobius"/>
    </source>
</evidence>
<keyword evidence="1" id="KW-1133">Transmembrane helix</keyword>
<dbReference type="InterPro" id="IPR002692">
    <property type="entry name" value="S45"/>
</dbReference>
<gene>
    <name evidence="2" type="ORF">KY465_11995</name>
</gene>
<protein>
    <submittedName>
        <fullName evidence="2">Penicillin acylase family protein</fullName>
    </submittedName>
</protein>
<feature type="transmembrane region" description="Helical" evidence="1">
    <location>
        <begin position="12"/>
        <end position="30"/>
    </location>
</feature>
<evidence type="ECO:0000313" key="3">
    <source>
        <dbReference type="Proteomes" id="UP001430804"/>
    </source>
</evidence>
<evidence type="ECO:0000313" key="2">
    <source>
        <dbReference type="EMBL" id="MBW3098004.1"/>
    </source>
</evidence>
<accession>A0ABS6WPV1</accession>
<name>A0ABS6WPV1_9HYPH</name>
<dbReference type="PIRSF" id="PIRSF001227">
    <property type="entry name" value="Pen_acylase"/>
    <property type="match status" value="1"/>
</dbReference>
<reference evidence="2" key="1">
    <citation type="submission" date="2021-07" db="EMBL/GenBank/DDBJ databases">
        <title>Pseudohoeflea marina sp. nov. a polyhydroxyalcanoate-producing bacterium.</title>
        <authorList>
            <person name="Zheng W."/>
            <person name="Yu S."/>
            <person name="Huang Y."/>
        </authorList>
    </citation>
    <scope>NUCLEOTIDE SEQUENCE</scope>
    <source>
        <strain evidence="2">DP4N28-3</strain>
    </source>
</reference>
<keyword evidence="1" id="KW-0812">Transmembrane</keyword>
<dbReference type="InterPro" id="IPR014395">
    <property type="entry name" value="Pen/GL7ACA/AHL_acylase"/>
</dbReference>
<proteinExistence type="predicted"/>
<comment type="caution">
    <text evidence="2">The sequence shown here is derived from an EMBL/GenBank/DDBJ whole genome shotgun (WGS) entry which is preliminary data.</text>
</comment>
<organism evidence="2 3">
    <name type="scientific">Pseudohoeflea coraliihabitans</name>
    <dbReference type="NCBI Taxonomy" id="2860393"/>
    <lineage>
        <taxon>Bacteria</taxon>
        <taxon>Pseudomonadati</taxon>
        <taxon>Pseudomonadota</taxon>
        <taxon>Alphaproteobacteria</taxon>
        <taxon>Hyphomicrobiales</taxon>
        <taxon>Rhizobiaceae</taxon>
        <taxon>Pseudohoeflea</taxon>
    </lineage>
</organism>
<dbReference type="EMBL" id="JAHWQX010000003">
    <property type="protein sequence ID" value="MBW3098004.1"/>
    <property type="molecule type" value="Genomic_DNA"/>
</dbReference>
<dbReference type="PANTHER" id="PTHR34218:SF4">
    <property type="entry name" value="ACYL-HOMOSERINE LACTONE ACYLASE QUIP"/>
    <property type="match status" value="1"/>
</dbReference>
<dbReference type="PANTHER" id="PTHR34218">
    <property type="entry name" value="PEPTIDASE S45 PENICILLIN AMIDASE"/>
    <property type="match status" value="1"/>
</dbReference>
<dbReference type="CDD" id="cd03747">
    <property type="entry name" value="Ntn_PGA_like"/>
    <property type="match status" value="1"/>
</dbReference>
<keyword evidence="3" id="KW-1185">Reference proteome</keyword>
<dbReference type="Pfam" id="PF01804">
    <property type="entry name" value="Penicil_amidase"/>
    <property type="match status" value="1"/>
</dbReference>
<dbReference type="RefSeq" id="WP_219201948.1">
    <property type="nucleotide sequence ID" value="NZ_JAHWQX010000003.1"/>
</dbReference>
<dbReference type="Proteomes" id="UP001430804">
    <property type="component" value="Unassembled WGS sequence"/>
</dbReference>
<sequence length="826" mass="90288">MRRIIKGLARGLLVLVPVVLLAAGAAFLYFSRALPERDGAVQIAGLAGPVTITRDREGVPHISAGNASDAAAGLGFAHAQDRLWQMHVSRMAGKGRLSELFGAATIGTDRWLRTMAIDKAAKGSLAVIDPPTQAMLEGYARGVNAWLAEDGRTFAAPLPIEFSILGVAPEPWSPLDTLITIKMMSVSLANNVGHEVQRLSFARLGLTPAEIEDLMPPVAADAPPPLPELAELLGLDAGPLQKGTAQDGQNASLSPVGAFFDEITAERASNNWVVGGARTASGKPVVANDPHLGLTAPSIWYLAHLEVTEEFGAPRNLVGASLAGAPFVFLGRNDFAAWGYTNTATDVQDIFIERVNPDNPEEYLTPTGWAAFGSARETIKVKGGADVVFTRRWTRHGPVLPESYKNIAAYLPENSVAALQWVALAHDDTTANAGPRLFTVESVADYQAAMEPFLTPMQSMVVADIDGNIGFIAPGRAPVRDPRNLVEGRAPVPGWDEIYDWQGYLPFAELPRQTNPDKGAIGTANTKIVSATYPHFLTYDWDRGFRQERVDALIIDAEAPHTPELSREAQADVYSPGLVRLRDRFTQLLQDADLTVEEEGVLRRLERWDGRMAAGRSEPLLMMGWARQMMIETYADDLGPAFDDWLKIRPDTLERNFNGSAARDWCDRTGTDQREDCADTAQLALGNALSDLKRRYGSDIEAWDWAEVHTARGAHRPFSQVDLLARFFDVSVPHQGGPFTLDRGQTTLNDADQPYTNTHAASFRGIYDLADLNRSTFIQTTGQSGNVFSRHYRDMAERWARVEAIEIPTGPVKDVKGTWRLTPKPD</sequence>
<keyword evidence="1" id="KW-0472">Membrane</keyword>